<organism evidence="18 19">
    <name type="scientific">Streptomyces scabiei</name>
    <dbReference type="NCBI Taxonomy" id="1930"/>
    <lineage>
        <taxon>Bacteria</taxon>
        <taxon>Bacillati</taxon>
        <taxon>Actinomycetota</taxon>
        <taxon>Actinomycetes</taxon>
        <taxon>Kitasatosporales</taxon>
        <taxon>Streptomycetaceae</taxon>
        <taxon>Streptomyces</taxon>
    </lineage>
</organism>
<dbReference type="EC" id="2.3.1.179" evidence="3 14"/>
<keyword evidence="7" id="KW-0276">Fatty acid metabolism</keyword>
<comment type="catalytic activity">
    <reaction evidence="12 14">
        <text>(9Z)-hexadecenoyl-[ACP] + malonyl-[ACP] + H(+) = 3-oxo-(11Z)-octadecenoyl-[ACP] + holo-[ACP] + CO2</text>
        <dbReference type="Rhea" id="RHEA:55040"/>
        <dbReference type="Rhea" id="RHEA-COMP:9623"/>
        <dbReference type="Rhea" id="RHEA-COMP:9685"/>
        <dbReference type="Rhea" id="RHEA-COMP:10800"/>
        <dbReference type="Rhea" id="RHEA-COMP:14074"/>
        <dbReference type="ChEBI" id="CHEBI:15378"/>
        <dbReference type="ChEBI" id="CHEBI:16526"/>
        <dbReference type="ChEBI" id="CHEBI:64479"/>
        <dbReference type="ChEBI" id="CHEBI:78449"/>
        <dbReference type="ChEBI" id="CHEBI:83989"/>
        <dbReference type="ChEBI" id="CHEBI:138538"/>
        <dbReference type="EC" id="2.3.1.179"/>
    </reaction>
</comment>
<evidence type="ECO:0000256" key="6">
    <source>
        <dbReference type="ARBA" id="ARBA00022679"/>
    </source>
</evidence>
<dbReference type="InterPro" id="IPR000794">
    <property type="entry name" value="Beta-ketoacyl_synthase"/>
</dbReference>
<dbReference type="SMART" id="SM00825">
    <property type="entry name" value="PKS_KS"/>
    <property type="match status" value="1"/>
</dbReference>
<evidence type="ECO:0000256" key="11">
    <source>
        <dbReference type="ARBA" id="ARBA00024006"/>
    </source>
</evidence>
<evidence type="ECO:0000256" key="12">
    <source>
        <dbReference type="ARBA" id="ARBA00047318"/>
    </source>
</evidence>
<dbReference type="AlphaFoldDB" id="A0A100JLU6"/>
<dbReference type="PROSITE" id="PS52004">
    <property type="entry name" value="KS3_2"/>
    <property type="match status" value="1"/>
</dbReference>
<dbReference type="InterPro" id="IPR016039">
    <property type="entry name" value="Thiolase-like"/>
</dbReference>
<evidence type="ECO:0000256" key="5">
    <source>
        <dbReference type="ARBA" id="ARBA00022516"/>
    </source>
</evidence>
<name>A0A100JLU6_STRSC</name>
<dbReference type="InterPro" id="IPR014030">
    <property type="entry name" value="Ketoacyl_synth_N"/>
</dbReference>
<dbReference type="SUPFAM" id="SSF53901">
    <property type="entry name" value="Thiolase-like"/>
    <property type="match status" value="2"/>
</dbReference>
<evidence type="ECO:0000256" key="2">
    <source>
        <dbReference type="ARBA" id="ARBA00008467"/>
    </source>
</evidence>
<proteinExistence type="inferred from homology"/>
<comment type="catalytic activity">
    <reaction evidence="13 14">
        <text>a fatty acyl-[ACP] + malonyl-[ACP] + H(+) = a 3-oxoacyl-[ACP] + holo-[ACP] + CO2</text>
        <dbReference type="Rhea" id="RHEA:22836"/>
        <dbReference type="Rhea" id="RHEA-COMP:9623"/>
        <dbReference type="Rhea" id="RHEA-COMP:9685"/>
        <dbReference type="Rhea" id="RHEA-COMP:9916"/>
        <dbReference type="Rhea" id="RHEA-COMP:14125"/>
        <dbReference type="ChEBI" id="CHEBI:15378"/>
        <dbReference type="ChEBI" id="CHEBI:16526"/>
        <dbReference type="ChEBI" id="CHEBI:64479"/>
        <dbReference type="ChEBI" id="CHEBI:78449"/>
        <dbReference type="ChEBI" id="CHEBI:78776"/>
        <dbReference type="ChEBI" id="CHEBI:138651"/>
    </reaction>
</comment>
<keyword evidence="10 14" id="KW-0012">Acyltransferase</keyword>
<keyword evidence="6 14" id="KW-0808">Transferase</keyword>
<feature type="active site" description="For beta-ketoacyl synthase activity" evidence="15">
    <location>
        <position position="161"/>
    </location>
</feature>
<comment type="similarity">
    <text evidence="2 14 16">Belongs to the thiolase-like superfamily. Beta-ketoacyl-ACP synthases family.</text>
</comment>
<evidence type="ECO:0000256" key="16">
    <source>
        <dbReference type="RuleBase" id="RU003694"/>
    </source>
</evidence>
<reference evidence="19" key="1">
    <citation type="submission" date="2015-11" db="EMBL/GenBank/DDBJ databases">
        <authorList>
            <consortium name="Cross-ministerial Strategic Innovation Promotion Program (SIP) consortium"/>
            <person name="Tomihama T."/>
            <person name="Ikenaga M."/>
            <person name="Sakai M."/>
            <person name="Okubo T."/>
            <person name="Ikeda S."/>
        </authorList>
    </citation>
    <scope>NUCLEOTIDE SEQUENCE [LARGE SCALE GENOMIC DNA]</scope>
    <source>
        <strain evidence="19">S58</strain>
    </source>
</reference>
<dbReference type="PIRSF" id="PIRSF000447">
    <property type="entry name" value="KAS_II"/>
    <property type="match status" value="1"/>
</dbReference>
<dbReference type="GO" id="GO:0004315">
    <property type="term" value="F:3-oxoacyl-[acyl-carrier-protein] synthase activity"/>
    <property type="evidence" value="ECO:0007669"/>
    <property type="project" value="UniProtKB-EC"/>
</dbReference>
<evidence type="ECO:0000256" key="9">
    <source>
        <dbReference type="ARBA" id="ARBA00023160"/>
    </source>
</evidence>
<dbReference type="RefSeq" id="WP_059079683.1">
    <property type="nucleotide sequence ID" value="NZ_BCMM01000008.1"/>
</dbReference>
<dbReference type="UniPathway" id="UPA00094"/>
<dbReference type="Proteomes" id="UP000067448">
    <property type="component" value="Unassembled WGS sequence"/>
</dbReference>
<evidence type="ECO:0000313" key="18">
    <source>
        <dbReference type="EMBL" id="GAQ61812.1"/>
    </source>
</evidence>
<evidence type="ECO:0000256" key="14">
    <source>
        <dbReference type="PIRNR" id="PIRNR000447"/>
    </source>
</evidence>
<dbReference type="PANTHER" id="PTHR11712">
    <property type="entry name" value="POLYKETIDE SYNTHASE-RELATED"/>
    <property type="match status" value="1"/>
</dbReference>
<dbReference type="PROSITE" id="PS00606">
    <property type="entry name" value="KS3_1"/>
    <property type="match status" value="1"/>
</dbReference>
<reference evidence="18 19" key="2">
    <citation type="journal article" date="2016" name="Genome Announc.">
        <title>Draft Genome Sequences of Streptomyces scabiei S58, Streptomyces turgidiscabies T45, and Streptomyces acidiscabies a10, the Pathogens of Potato Common Scab, Isolated in Japan.</title>
        <authorList>
            <person name="Tomihama T."/>
            <person name="Nishi Y."/>
            <person name="Sakai M."/>
            <person name="Ikenaga M."/>
            <person name="Okubo T."/>
            <person name="Ikeda S."/>
        </authorList>
    </citation>
    <scope>NUCLEOTIDE SEQUENCE [LARGE SCALE GENOMIC DNA]</scope>
    <source>
        <strain evidence="18 19">S58</strain>
    </source>
</reference>
<evidence type="ECO:0000256" key="8">
    <source>
        <dbReference type="ARBA" id="ARBA00023098"/>
    </source>
</evidence>
<dbReference type="PANTHER" id="PTHR11712:SF336">
    <property type="entry name" value="3-OXOACYL-[ACYL-CARRIER-PROTEIN] SYNTHASE, MITOCHONDRIAL"/>
    <property type="match status" value="1"/>
</dbReference>
<dbReference type="FunFam" id="3.40.47.10:FF:000018">
    <property type="entry name" value="3-oxoacyl-[acyl-carrier-protein] synthase 2"/>
    <property type="match status" value="1"/>
</dbReference>
<gene>
    <name evidence="18" type="primary">fabF_2</name>
    <name evidence="18" type="ORF">SsS58_02166</name>
</gene>
<feature type="domain" description="Ketosynthase family 3 (KS3)" evidence="17">
    <location>
        <begin position="1"/>
        <end position="408"/>
    </location>
</feature>
<reference evidence="19" key="3">
    <citation type="submission" date="2016-02" db="EMBL/GenBank/DDBJ databases">
        <title>Draft genome of pathogenic Streptomyces sp. in Japan.</title>
        <authorList>
            <person name="Tomihama T."/>
            <person name="Ikenaga M."/>
            <person name="Sakai M."/>
            <person name="Okubo T."/>
            <person name="Ikeda S."/>
        </authorList>
    </citation>
    <scope>NUCLEOTIDE SEQUENCE [LARGE SCALE GENOMIC DNA]</scope>
    <source>
        <strain evidence="19">S58</strain>
    </source>
</reference>
<evidence type="ECO:0000313" key="19">
    <source>
        <dbReference type="Proteomes" id="UP000067448"/>
    </source>
</evidence>
<sequence length="409" mass="42576">MGSYVTGLGAVTPLGNSVPETWNGMVEGRSGITSIKSFDTGDCPVTIGGEIRDFEPTHHMPPTEVRRMDPYAQYAVAAAHQALEQAGVTPGVCPPERLCVLVGSGYGTTKLDADGVRVFDSKGARAVRPYLSAYAAIDIVTAYLSMELGAMGESFAVSAACASGTVVIGEAHRLIERGDADIVVAVGAENSMSGKDLALTAATRALTSRFNDNPSAASRPFDRQRDGFVLSSGAGAVVLESAESVRRRGATPLAEIAGYGAASDAHHITAPHPEGLGARFAMRRALAAAGVPAGEVDYINAHGTSTQLNDRTETFAIQAELGDRSREIPVSSTKSTTGHMIGAAGAVELIACVKALETGWVPPTVNCDDPEFPEMNFVANKAQQHTLRVAMSNSFGFGGHNAVLVVKAC</sequence>
<dbReference type="InterPro" id="IPR020841">
    <property type="entry name" value="PKS_Beta-ketoAc_synthase_dom"/>
</dbReference>
<dbReference type="InterPro" id="IPR018201">
    <property type="entry name" value="Ketoacyl_synth_AS"/>
</dbReference>
<keyword evidence="9 14" id="KW-0275">Fatty acid biosynthesis</keyword>
<evidence type="ECO:0000256" key="3">
    <source>
        <dbReference type="ARBA" id="ARBA00012356"/>
    </source>
</evidence>
<keyword evidence="8" id="KW-0443">Lipid metabolism</keyword>
<evidence type="ECO:0000256" key="15">
    <source>
        <dbReference type="PIRSR" id="PIRSR000447-1"/>
    </source>
</evidence>
<evidence type="ECO:0000259" key="17">
    <source>
        <dbReference type="PROSITE" id="PS52004"/>
    </source>
</evidence>
<dbReference type="CDD" id="cd00834">
    <property type="entry name" value="KAS_I_II"/>
    <property type="match status" value="1"/>
</dbReference>
<dbReference type="Pfam" id="PF00109">
    <property type="entry name" value="ketoacyl-synt"/>
    <property type="match status" value="1"/>
</dbReference>
<accession>A0A100JLU6</accession>
<dbReference type="GO" id="GO:0006633">
    <property type="term" value="P:fatty acid biosynthetic process"/>
    <property type="evidence" value="ECO:0007669"/>
    <property type="project" value="UniProtKB-UniPathway"/>
</dbReference>
<dbReference type="InterPro" id="IPR014031">
    <property type="entry name" value="Ketoacyl_synth_C"/>
</dbReference>
<evidence type="ECO:0000256" key="1">
    <source>
        <dbReference type="ARBA" id="ARBA00005194"/>
    </source>
</evidence>
<dbReference type="GO" id="GO:0005829">
    <property type="term" value="C:cytosol"/>
    <property type="evidence" value="ECO:0007669"/>
    <property type="project" value="TreeGrafter"/>
</dbReference>
<dbReference type="NCBIfam" id="NF005589">
    <property type="entry name" value="PRK07314.1"/>
    <property type="match status" value="1"/>
</dbReference>
<evidence type="ECO:0000256" key="13">
    <source>
        <dbReference type="ARBA" id="ARBA00047659"/>
    </source>
</evidence>
<comment type="pathway">
    <text evidence="1 14">Lipid metabolism; fatty acid biosynthesis.</text>
</comment>
<evidence type="ECO:0000256" key="7">
    <source>
        <dbReference type="ARBA" id="ARBA00022832"/>
    </source>
</evidence>
<keyword evidence="5 14" id="KW-0444">Lipid biosynthesis</keyword>
<evidence type="ECO:0000256" key="10">
    <source>
        <dbReference type="ARBA" id="ARBA00023315"/>
    </source>
</evidence>
<protein>
    <recommendedName>
        <fullName evidence="4 14">3-oxoacyl-[acyl-carrier-protein] synthase 2</fullName>
        <ecNumber evidence="3 14">2.3.1.179</ecNumber>
    </recommendedName>
</protein>
<dbReference type="InterPro" id="IPR017568">
    <property type="entry name" value="3-oxoacyl-ACP_synth-2"/>
</dbReference>
<dbReference type="OrthoDB" id="9808669at2"/>
<evidence type="ECO:0000256" key="4">
    <source>
        <dbReference type="ARBA" id="ARBA00014657"/>
    </source>
</evidence>
<dbReference type="Gene3D" id="3.40.47.10">
    <property type="match status" value="1"/>
</dbReference>
<comment type="function">
    <text evidence="11 14">Involved in the type II fatty acid elongation cycle. Catalyzes the elongation of a wide range of acyl-ACP by the addition of two carbons from malonyl-ACP to an acyl acceptor. Can efficiently catalyze the conversion of palmitoleoyl-ACP (cis-hexadec-9-enoyl-ACP) to cis-vaccenoyl-ACP (cis-octadec-11-enoyl-ACP), an essential step in the thermal regulation of fatty acid composition.</text>
</comment>
<dbReference type="Pfam" id="PF02801">
    <property type="entry name" value="Ketoacyl-synt_C"/>
    <property type="match status" value="1"/>
</dbReference>
<comment type="caution">
    <text evidence="18">The sequence shown here is derived from an EMBL/GenBank/DDBJ whole genome shotgun (WGS) entry which is preliminary data.</text>
</comment>
<dbReference type="EMBL" id="BCMM01000008">
    <property type="protein sequence ID" value="GAQ61812.1"/>
    <property type="molecule type" value="Genomic_DNA"/>
</dbReference>